<evidence type="ECO:0000313" key="4">
    <source>
        <dbReference type="Proteomes" id="UP000685013"/>
    </source>
</evidence>
<evidence type="ECO:0000256" key="1">
    <source>
        <dbReference type="SAM" id="MobiDB-lite"/>
    </source>
</evidence>
<name>A0AAV6MEK2_9ROSI</name>
<accession>A0AAV6MEK2</accession>
<dbReference type="GO" id="GO:0034976">
    <property type="term" value="P:response to endoplasmic reticulum stress"/>
    <property type="evidence" value="ECO:0007669"/>
    <property type="project" value="InterPro"/>
</dbReference>
<evidence type="ECO:0000313" key="3">
    <source>
        <dbReference type="EMBL" id="KAG6579567.1"/>
    </source>
</evidence>
<dbReference type="SMART" id="SM00767">
    <property type="entry name" value="DCD"/>
    <property type="match status" value="1"/>
</dbReference>
<dbReference type="InterPro" id="IPR044832">
    <property type="entry name" value="NRP-like"/>
</dbReference>
<keyword evidence="4" id="KW-1185">Reference proteome</keyword>
<dbReference type="AlphaFoldDB" id="A0AAV6MEK2"/>
<feature type="region of interest" description="Disordered" evidence="1">
    <location>
        <begin position="254"/>
        <end position="280"/>
    </location>
</feature>
<protein>
    <recommendedName>
        <fullName evidence="2">DCD domain-containing protein</fullName>
    </recommendedName>
</protein>
<proteinExistence type="predicted"/>
<organism evidence="3 4">
    <name type="scientific">Cucurbita argyrosperma subsp. sororia</name>
    <dbReference type="NCBI Taxonomy" id="37648"/>
    <lineage>
        <taxon>Eukaryota</taxon>
        <taxon>Viridiplantae</taxon>
        <taxon>Streptophyta</taxon>
        <taxon>Embryophyta</taxon>
        <taxon>Tracheophyta</taxon>
        <taxon>Spermatophyta</taxon>
        <taxon>Magnoliopsida</taxon>
        <taxon>eudicotyledons</taxon>
        <taxon>Gunneridae</taxon>
        <taxon>Pentapetalae</taxon>
        <taxon>rosids</taxon>
        <taxon>fabids</taxon>
        <taxon>Cucurbitales</taxon>
        <taxon>Cucurbitaceae</taxon>
        <taxon>Cucurbiteae</taxon>
        <taxon>Cucurbita</taxon>
    </lineage>
</organism>
<dbReference type="EMBL" id="JAGKQH010000015">
    <property type="protein sequence ID" value="KAG6579567.1"/>
    <property type="molecule type" value="Genomic_DNA"/>
</dbReference>
<gene>
    <name evidence="3" type="ORF">SDJN03_24015</name>
</gene>
<evidence type="ECO:0000259" key="2">
    <source>
        <dbReference type="PROSITE" id="PS51222"/>
    </source>
</evidence>
<feature type="domain" description="DCD" evidence="2">
    <location>
        <begin position="298"/>
        <end position="430"/>
    </location>
</feature>
<dbReference type="PANTHER" id="PTHR46034">
    <property type="match status" value="1"/>
</dbReference>
<dbReference type="PANTHER" id="PTHR46034:SF32">
    <property type="entry name" value="DCD DOMAIN-CONTAINING PROTEIN NRP-B"/>
    <property type="match status" value="1"/>
</dbReference>
<reference evidence="3 4" key="1">
    <citation type="journal article" date="2021" name="Hortic Res">
        <title>The domestication of Cucurbita argyrosperma as revealed by the genome of its wild relative.</title>
        <authorList>
            <person name="Barrera-Redondo J."/>
            <person name="Sanchez-de la Vega G."/>
            <person name="Aguirre-Liguori J.A."/>
            <person name="Castellanos-Morales G."/>
            <person name="Gutierrez-Guerrero Y.T."/>
            <person name="Aguirre-Dugua X."/>
            <person name="Aguirre-Planter E."/>
            <person name="Tenaillon M.I."/>
            <person name="Lira-Saade R."/>
            <person name="Eguiarte L.E."/>
        </authorList>
    </citation>
    <scope>NUCLEOTIDE SEQUENCE [LARGE SCALE GENOMIC DNA]</scope>
    <source>
        <strain evidence="3">JBR-2021</strain>
    </source>
</reference>
<dbReference type="InterPro" id="IPR013989">
    <property type="entry name" value="Dev_and_cell_death_domain"/>
</dbReference>
<dbReference type="PROSITE" id="PS51222">
    <property type="entry name" value="DCD"/>
    <property type="match status" value="1"/>
</dbReference>
<dbReference type="Proteomes" id="UP000685013">
    <property type="component" value="Chromosome 15"/>
</dbReference>
<sequence length="433" mass="47359">MDQNYSSNQQSFWQFSDQLRLQTAGLANLSTNDSIWSNSFVSRNNHNSFDVRVGAELGSSNSTSNLASNPNTFTNEGWNSFKTFGSDLLGGNTNPKPLGSGNNLKNPVNDYEMWNSFKAGTGSDLIGGSLNSKQLGSGNTNVNDLVNDFGTWNSFKPGLGSNLLNPKPNPIGSGTSNKDPINEYGLWSGLKPKTASDYNGFNDGWKINNGTTVKNQNPKEIGISNGGGNYSKGLYYKLGTPANGNGNLNWKNYRSGGEEAEHGGGKGGKKGNKGKNENGTVEKRFKTLPAAEALPRNERIGGYVFVCNNETMAENLKRQLFGLPPRYRDSVRAITPGLPLFLYNYSTHQLHGVFEAVSFGGTNIDPTAWEDKKCPGESRFPAQVRVIRREICEPLEEDSFRPILHHYDGPKFRLELSVPEAISLLDVLSHQNS</sequence>
<feature type="non-terminal residue" evidence="3">
    <location>
        <position position="1"/>
    </location>
</feature>
<dbReference type="Pfam" id="PF10539">
    <property type="entry name" value="Dev_Cell_Death"/>
    <property type="match status" value="1"/>
</dbReference>
<comment type="caution">
    <text evidence="3">The sequence shown here is derived from an EMBL/GenBank/DDBJ whole genome shotgun (WGS) entry which is preliminary data.</text>
</comment>